<dbReference type="InterPro" id="IPR011576">
    <property type="entry name" value="Pyridox_Oxase_N"/>
</dbReference>
<keyword evidence="7" id="KW-0285">Flavoprotein</keyword>
<keyword evidence="8" id="KW-0288">FMN</keyword>
<dbReference type="EMBL" id="OU892277">
    <property type="protein sequence ID" value="CAG9759851.1"/>
    <property type="molecule type" value="Genomic_DNA"/>
</dbReference>
<protein>
    <recommendedName>
        <fullName evidence="6">pyridoxal 5'-phosphate synthase</fullName>
        <ecNumber evidence="6">1.4.3.5</ecNumber>
    </recommendedName>
</protein>
<evidence type="ECO:0000313" key="12">
    <source>
        <dbReference type="Proteomes" id="UP001152799"/>
    </source>
</evidence>
<evidence type="ECO:0000256" key="9">
    <source>
        <dbReference type="ARBA" id="ARBA00023002"/>
    </source>
</evidence>
<evidence type="ECO:0000256" key="8">
    <source>
        <dbReference type="ARBA" id="ARBA00022643"/>
    </source>
</evidence>
<dbReference type="Pfam" id="PF01243">
    <property type="entry name" value="PNPOx_N"/>
    <property type="match status" value="1"/>
</dbReference>
<name>A0A9N9Q8D2_9CUCU</name>
<comment type="similarity">
    <text evidence="5">Belongs to the pyridoxamine 5'-phosphate oxidase family.</text>
</comment>
<comment type="pathway">
    <text evidence="4">Cofactor metabolism; pyridoxal 5'-phosphate salvage; pyridoxal 5'-phosphate from pyridoxine 5'-phosphate: step 1/1.</text>
</comment>
<dbReference type="GO" id="GO:0008615">
    <property type="term" value="P:pyridoxine biosynthetic process"/>
    <property type="evidence" value="ECO:0007669"/>
    <property type="project" value="InterPro"/>
</dbReference>
<dbReference type="GO" id="GO:0010181">
    <property type="term" value="F:FMN binding"/>
    <property type="evidence" value="ECO:0007669"/>
    <property type="project" value="InterPro"/>
</dbReference>
<evidence type="ECO:0000313" key="11">
    <source>
        <dbReference type="EMBL" id="CAG9759851.1"/>
    </source>
</evidence>
<evidence type="ECO:0000256" key="2">
    <source>
        <dbReference type="ARBA" id="ARBA00003691"/>
    </source>
</evidence>
<organism evidence="11 12">
    <name type="scientific">Ceutorhynchus assimilis</name>
    <name type="common">cabbage seed weevil</name>
    <dbReference type="NCBI Taxonomy" id="467358"/>
    <lineage>
        <taxon>Eukaryota</taxon>
        <taxon>Metazoa</taxon>
        <taxon>Ecdysozoa</taxon>
        <taxon>Arthropoda</taxon>
        <taxon>Hexapoda</taxon>
        <taxon>Insecta</taxon>
        <taxon>Pterygota</taxon>
        <taxon>Neoptera</taxon>
        <taxon>Endopterygota</taxon>
        <taxon>Coleoptera</taxon>
        <taxon>Polyphaga</taxon>
        <taxon>Cucujiformia</taxon>
        <taxon>Curculionidae</taxon>
        <taxon>Ceutorhynchinae</taxon>
        <taxon>Ceutorhynchus</taxon>
    </lineage>
</organism>
<dbReference type="Gene3D" id="2.30.110.10">
    <property type="entry name" value="Electron Transport, Fmn-binding Protein, Chain A"/>
    <property type="match status" value="1"/>
</dbReference>
<dbReference type="InterPro" id="IPR000659">
    <property type="entry name" value="Pyridox_Oxase"/>
</dbReference>
<keyword evidence="9" id="KW-0560">Oxidoreductase</keyword>
<feature type="domain" description="Pyridoxamine 5'-phosphate oxidase N-terminal" evidence="10">
    <location>
        <begin position="39"/>
        <end position="132"/>
    </location>
</feature>
<dbReference type="EC" id="1.4.3.5" evidence="6"/>
<proteinExistence type="inferred from homology"/>
<dbReference type="PANTHER" id="PTHR10851:SF4">
    <property type="entry name" value="PYRIDOXAL 5'-PHOSPHATE SYNTHASE"/>
    <property type="match status" value="1"/>
</dbReference>
<dbReference type="Proteomes" id="UP001152799">
    <property type="component" value="Chromosome 1"/>
</dbReference>
<evidence type="ECO:0000256" key="7">
    <source>
        <dbReference type="ARBA" id="ARBA00022630"/>
    </source>
</evidence>
<keyword evidence="12" id="KW-1185">Reference proteome</keyword>
<evidence type="ECO:0000256" key="5">
    <source>
        <dbReference type="ARBA" id="ARBA00007301"/>
    </source>
</evidence>
<sequence length="208" mass="23994">MTTSKLSKIEFPKNWGPFDLLKNWIDDYKSHTNEASVGFNLATASKLGQVKNRFIIMQELCQDGILFNTNPTSPKAIHIKENPNVAASFLFVNKTFCKQVRIEGEAQKLQMTQQQYECLPFVAQMRSALITEQSQEVDWDDLKFRHDGLVEEIDKGIIKFDSVPDNLVVFKIIPKMFDFYYSQTNEIADRVLFKSQEGDKWTCNHITA</sequence>
<dbReference type="OrthoDB" id="303614at2759"/>
<reference evidence="11" key="1">
    <citation type="submission" date="2022-01" db="EMBL/GenBank/DDBJ databases">
        <authorList>
            <person name="King R."/>
        </authorList>
    </citation>
    <scope>NUCLEOTIDE SEQUENCE</scope>
</reference>
<evidence type="ECO:0000256" key="3">
    <source>
        <dbReference type="ARBA" id="ARBA00004738"/>
    </source>
</evidence>
<dbReference type="InterPro" id="IPR012349">
    <property type="entry name" value="Split_barrel_FMN-bd"/>
</dbReference>
<evidence type="ECO:0000256" key="4">
    <source>
        <dbReference type="ARBA" id="ARBA00005037"/>
    </source>
</evidence>
<evidence type="ECO:0000256" key="6">
    <source>
        <dbReference type="ARBA" id="ARBA00012801"/>
    </source>
</evidence>
<accession>A0A9N9Q8D2</accession>
<comment type="function">
    <text evidence="2">Catalyzes the oxidation of either pyridoxine 5'-phosphate (PNP) or pyridoxamine 5'-phosphate (PMP) into pyridoxal 5'-phosphate (PLP).</text>
</comment>
<comment type="pathway">
    <text evidence="3">Cofactor metabolism; pyridoxal 5'-phosphate salvage; pyridoxal 5'-phosphate from pyridoxamine 5'-phosphate: step 1/1.</text>
</comment>
<dbReference type="GO" id="GO:0004733">
    <property type="term" value="F:pyridoxamine phosphate oxidase activity"/>
    <property type="evidence" value="ECO:0007669"/>
    <property type="project" value="UniProtKB-EC"/>
</dbReference>
<evidence type="ECO:0000256" key="1">
    <source>
        <dbReference type="ARBA" id="ARBA00001917"/>
    </source>
</evidence>
<gene>
    <name evidence="11" type="ORF">CEUTPL_LOCUS592</name>
</gene>
<comment type="cofactor">
    <cofactor evidence="1">
        <name>FMN</name>
        <dbReference type="ChEBI" id="CHEBI:58210"/>
    </cofactor>
</comment>
<evidence type="ECO:0000259" key="10">
    <source>
        <dbReference type="Pfam" id="PF01243"/>
    </source>
</evidence>
<dbReference type="PANTHER" id="PTHR10851">
    <property type="entry name" value="PYRIDOXINE-5-PHOSPHATE OXIDASE"/>
    <property type="match status" value="1"/>
</dbReference>
<dbReference type="SUPFAM" id="SSF50475">
    <property type="entry name" value="FMN-binding split barrel"/>
    <property type="match status" value="1"/>
</dbReference>
<dbReference type="AlphaFoldDB" id="A0A9N9Q8D2"/>